<keyword evidence="3" id="KW-1185">Reference proteome</keyword>
<gene>
    <name evidence="2" type="ORF">B0T14DRAFT_509044</name>
</gene>
<reference evidence="2" key="1">
    <citation type="submission" date="2023-06" db="EMBL/GenBank/DDBJ databases">
        <title>Genome-scale phylogeny and comparative genomics of the fungal order Sordariales.</title>
        <authorList>
            <consortium name="Lawrence Berkeley National Laboratory"/>
            <person name="Hensen N."/>
            <person name="Bonometti L."/>
            <person name="Westerberg I."/>
            <person name="Brannstrom I.O."/>
            <person name="Guillou S."/>
            <person name="Cros-Aarteil S."/>
            <person name="Calhoun S."/>
            <person name="Haridas S."/>
            <person name="Kuo A."/>
            <person name="Mondo S."/>
            <person name="Pangilinan J."/>
            <person name="Riley R."/>
            <person name="Labutti K."/>
            <person name="Andreopoulos B."/>
            <person name="Lipzen A."/>
            <person name="Chen C."/>
            <person name="Yanf M."/>
            <person name="Daum C."/>
            <person name="Ng V."/>
            <person name="Clum A."/>
            <person name="Steindorff A."/>
            <person name="Ohm R."/>
            <person name="Martin F."/>
            <person name="Silar P."/>
            <person name="Natvig D."/>
            <person name="Lalanne C."/>
            <person name="Gautier V."/>
            <person name="Ament-Velasquez S.L."/>
            <person name="Kruys A."/>
            <person name="Hutchinson M.I."/>
            <person name="Powell A.J."/>
            <person name="Barry K."/>
            <person name="Miller A.N."/>
            <person name="Grigoriev I.V."/>
            <person name="Debuchy R."/>
            <person name="Gladieux P."/>
            <person name="Thoren M.H."/>
            <person name="Johannesson H."/>
        </authorList>
    </citation>
    <scope>NUCLEOTIDE SEQUENCE</scope>
    <source>
        <strain evidence="2">CBS 606.72</strain>
    </source>
</reference>
<feature type="signal peptide" evidence="1">
    <location>
        <begin position="1"/>
        <end position="16"/>
    </location>
</feature>
<evidence type="ECO:0000313" key="2">
    <source>
        <dbReference type="EMBL" id="KAK0626051.1"/>
    </source>
</evidence>
<keyword evidence="1" id="KW-0732">Signal</keyword>
<accession>A0AA39X2N7</accession>
<name>A0AA39X2N7_9PEZI</name>
<dbReference type="Proteomes" id="UP001175000">
    <property type="component" value="Unassembled WGS sequence"/>
</dbReference>
<evidence type="ECO:0000313" key="3">
    <source>
        <dbReference type="Proteomes" id="UP001175000"/>
    </source>
</evidence>
<sequence>MQLWVVILTHVHGVIGTVACCDDYTLALAAQSLWLGHTTSRGTRPTKSVGSSRAVVRQLRLLGLRPVPRLR</sequence>
<evidence type="ECO:0000256" key="1">
    <source>
        <dbReference type="SAM" id="SignalP"/>
    </source>
</evidence>
<feature type="chain" id="PRO_5041294582" description="Secreted protein" evidence="1">
    <location>
        <begin position="17"/>
        <end position="71"/>
    </location>
</feature>
<dbReference type="EMBL" id="JAULSU010000002">
    <property type="protein sequence ID" value="KAK0626051.1"/>
    <property type="molecule type" value="Genomic_DNA"/>
</dbReference>
<evidence type="ECO:0008006" key="4">
    <source>
        <dbReference type="Google" id="ProtNLM"/>
    </source>
</evidence>
<proteinExistence type="predicted"/>
<organism evidence="2 3">
    <name type="scientific">Immersiella caudata</name>
    <dbReference type="NCBI Taxonomy" id="314043"/>
    <lineage>
        <taxon>Eukaryota</taxon>
        <taxon>Fungi</taxon>
        <taxon>Dikarya</taxon>
        <taxon>Ascomycota</taxon>
        <taxon>Pezizomycotina</taxon>
        <taxon>Sordariomycetes</taxon>
        <taxon>Sordariomycetidae</taxon>
        <taxon>Sordariales</taxon>
        <taxon>Lasiosphaeriaceae</taxon>
        <taxon>Immersiella</taxon>
    </lineage>
</organism>
<dbReference type="AlphaFoldDB" id="A0AA39X2N7"/>
<protein>
    <recommendedName>
        <fullName evidence="4">Secreted protein</fullName>
    </recommendedName>
</protein>
<comment type="caution">
    <text evidence="2">The sequence shown here is derived from an EMBL/GenBank/DDBJ whole genome shotgun (WGS) entry which is preliminary data.</text>
</comment>